<evidence type="ECO:0000256" key="2">
    <source>
        <dbReference type="ARBA" id="ARBA00022737"/>
    </source>
</evidence>
<dbReference type="InterPro" id="IPR035976">
    <property type="entry name" value="Sushi/SCR/CCP_sf"/>
</dbReference>
<sequence length="341" mass="37444">MPTSSRGGLEVAKKFSKYEPGSHHTNWARRDAVVETRRLRLNSGKSRVTTRRTTVPALLNSTSNQLCLHFQSDISVAASGFHLEYKTVGLSACQEPALPSHGIRTGDRYLANDVLSFQCEAGYTLQGRSHISCMPGTVRRWNFPPPLCTATCGGTLASMAGVILSPGFPGAYPNNLDCTWRIALPVGYGVHMQFLNFSTEANHDYLEIQNGPSAGSPLIGQFSGSDLPAALLSTTHETLVRFYSDHSENRPGFKLTYRAYELQNCPDPPPFQNGYMVNSDYSVGQSVSFECYPGYVLIGHPVLTCQHGINRNWNYPFPRCDGRFLVLLAISRVCGGALTIK</sequence>
<keyword evidence="8" id="KW-1185">Reference proteome</keyword>
<feature type="domain" description="CUB" evidence="5">
    <location>
        <begin position="152"/>
        <end position="260"/>
    </location>
</feature>
<dbReference type="Proteomes" id="UP000593571">
    <property type="component" value="Unassembled WGS sequence"/>
</dbReference>
<evidence type="ECO:0000256" key="3">
    <source>
        <dbReference type="ARBA" id="ARBA00023157"/>
    </source>
</evidence>
<evidence type="ECO:0000256" key="4">
    <source>
        <dbReference type="PROSITE-ProRule" id="PRU00302"/>
    </source>
</evidence>
<dbReference type="FunFam" id="2.60.120.290:FF:000001">
    <property type="entry name" value="CUB and sushi domain-containing protein 3 isoform X1"/>
    <property type="match status" value="1"/>
</dbReference>
<comment type="caution">
    <text evidence="7">The sequence shown here is derived from an EMBL/GenBank/DDBJ whole genome shotgun (WGS) entry which is preliminary data.</text>
</comment>
<comment type="caution">
    <text evidence="4">Lacks conserved residue(s) required for the propagation of feature annotation.</text>
</comment>
<dbReference type="SMART" id="SM00042">
    <property type="entry name" value="CUB"/>
    <property type="match status" value="1"/>
</dbReference>
<keyword evidence="1 4" id="KW-0768">Sushi</keyword>
<dbReference type="Gene3D" id="2.10.70.10">
    <property type="entry name" value="Complement Module, domain 1"/>
    <property type="match status" value="2"/>
</dbReference>
<dbReference type="InterPro" id="IPR035914">
    <property type="entry name" value="Sperma_CUB_dom_sf"/>
</dbReference>
<organism evidence="7 8">
    <name type="scientific">Rousettus aegyptiacus</name>
    <name type="common">Egyptian fruit bat</name>
    <name type="synonym">Pteropus aegyptiacus</name>
    <dbReference type="NCBI Taxonomy" id="9407"/>
    <lineage>
        <taxon>Eukaryota</taxon>
        <taxon>Metazoa</taxon>
        <taxon>Chordata</taxon>
        <taxon>Craniata</taxon>
        <taxon>Vertebrata</taxon>
        <taxon>Euteleostomi</taxon>
        <taxon>Mammalia</taxon>
        <taxon>Eutheria</taxon>
        <taxon>Laurasiatheria</taxon>
        <taxon>Chiroptera</taxon>
        <taxon>Yinpterochiroptera</taxon>
        <taxon>Pteropodoidea</taxon>
        <taxon>Pteropodidae</taxon>
        <taxon>Rousettinae</taxon>
        <taxon>Rousettus</taxon>
    </lineage>
</organism>
<dbReference type="EMBL" id="JACASE010000011">
    <property type="protein sequence ID" value="KAF6427346.1"/>
    <property type="molecule type" value="Genomic_DNA"/>
</dbReference>
<keyword evidence="2" id="KW-0677">Repeat</keyword>
<dbReference type="InterPro" id="IPR000436">
    <property type="entry name" value="Sushi_SCR_CCP_dom"/>
</dbReference>
<dbReference type="CDD" id="cd00033">
    <property type="entry name" value="CCP"/>
    <property type="match status" value="2"/>
</dbReference>
<reference evidence="7 8" key="1">
    <citation type="journal article" date="2020" name="Nature">
        <title>Six reference-quality genomes reveal evolution of bat adaptations.</title>
        <authorList>
            <person name="Jebb D."/>
            <person name="Huang Z."/>
            <person name="Pippel M."/>
            <person name="Hughes G.M."/>
            <person name="Lavrichenko K."/>
            <person name="Devanna P."/>
            <person name="Winkler S."/>
            <person name="Jermiin L.S."/>
            <person name="Skirmuntt E.C."/>
            <person name="Katzourakis A."/>
            <person name="Burkitt-Gray L."/>
            <person name="Ray D.A."/>
            <person name="Sullivan K.A.M."/>
            <person name="Roscito J.G."/>
            <person name="Kirilenko B.M."/>
            <person name="Davalos L.M."/>
            <person name="Corthals A.P."/>
            <person name="Power M.L."/>
            <person name="Jones G."/>
            <person name="Ransome R.D."/>
            <person name="Dechmann D.K.N."/>
            <person name="Locatelli A.G."/>
            <person name="Puechmaille S.J."/>
            <person name="Fedrigo O."/>
            <person name="Jarvis E.D."/>
            <person name="Hiller M."/>
            <person name="Vernes S.C."/>
            <person name="Myers E.W."/>
            <person name="Teeling E.C."/>
        </authorList>
    </citation>
    <scope>NUCLEOTIDE SEQUENCE [LARGE SCALE GENOMIC DNA]</scope>
    <source>
        <strain evidence="7">MRouAeg1</strain>
        <tissue evidence="7">Muscle</tissue>
    </source>
</reference>
<dbReference type="AlphaFoldDB" id="A0A7J8DWC5"/>
<dbReference type="PANTHER" id="PTHR45656">
    <property type="entry name" value="PROTEIN CBR-CLEC-78"/>
    <property type="match status" value="1"/>
</dbReference>
<dbReference type="SUPFAM" id="SSF49854">
    <property type="entry name" value="Spermadhesin, CUB domain"/>
    <property type="match status" value="2"/>
</dbReference>
<proteinExistence type="predicted"/>
<dbReference type="Pfam" id="PF00084">
    <property type="entry name" value="Sushi"/>
    <property type="match status" value="2"/>
</dbReference>
<dbReference type="PROSITE" id="PS50923">
    <property type="entry name" value="SUSHI"/>
    <property type="match status" value="2"/>
</dbReference>
<dbReference type="Gene3D" id="2.60.120.290">
    <property type="entry name" value="Spermadhesin, CUB domain"/>
    <property type="match status" value="1"/>
</dbReference>
<dbReference type="Pfam" id="PF00431">
    <property type="entry name" value="CUB"/>
    <property type="match status" value="1"/>
</dbReference>
<dbReference type="CDD" id="cd00041">
    <property type="entry name" value="CUB"/>
    <property type="match status" value="1"/>
</dbReference>
<evidence type="ECO:0000259" key="6">
    <source>
        <dbReference type="PROSITE" id="PS50923"/>
    </source>
</evidence>
<dbReference type="PROSITE" id="PS01180">
    <property type="entry name" value="CUB"/>
    <property type="match status" value="1"/>
</dbReference>
<evidence type="ECO:0000259" key="5">
    <source>
        <dbReference type="PROSITE" id="PS01180"/>
    </source>
</evidence>
<dbReference type="FunFam" id="2.10.70.10:FF:000002">
    <property type="entry name" value="CUB and Sushi multiple domains 3"/>
    <property type="match status" value="2"/>
</dbReference>
<dbReference type="SMART" id="SM00032">
    <property type="entry name" value="CCP"/>
    <property type="match status" value="2"/>
</dbReference>
<evidence type="ECO:0000313" key="7">
    <source>
        <dbReference type="EMBL" id="KAF6427346.1"/>
    </source>
</evidence>
<accession>A0A7J8DWC5</accession>
<dbReference type="InterPro" id="IPR051277">
    <property type="entry name" value="SEZ6_CSMD_C4BPB_Regulators"/>
</dbReference>
<dbReference type="PANTHER" id="PTHR45656:SF3">
    <property type="entry name" value="CUB AND SUSHI DOMAIN-CONTAINING PROTEIN 1"/>
    <property type="match status" value="1"/>
</dbReference>
<dbReference type="SUPFAM" id="SSF57535">
    <property type="entry name" value="Complement control module/SCR domain"/>
    <property type="match status" value="2"/>
</dbReference>
<evidence type="ECO:0000256" key="1">
    <source>
        <dbReference type="ARBA" id="ARBA00022659"/>
    </source>
</evidence>
<dbReference type="InterPro" id="IPR000859">
    <property type="entry name" value="CUB_dom"/>
</dbReference>
<gene>
    <name evidence="7" type="ORF">HJG63_003406</name>
</gene>
<evidence type="ECO:0000313" key="8">
    <source>
        <dbReference type="Proteomes" id="UP000593571"/>
    </source>
</evidence>
<protein>
    <submittedName>
        <fullName evidence="7">CUB and Sushi multiple domains 1</fullName>
    </submittedName>
</protein>
<feature type="domain" description="Sushi" evidence="6">
    <location>
        <begin position="91"/>
        <end position="150"/>
    </location>
</feature>
<name>A0A7J8DWC5_ROUAE</name>
<keyword evidence="3" id="KW-1015">Disulfide bond</keyword>
<feature type="domain" description="Sushi" evidence="6">
    <location>
        <begin position="263"/>
        <end position="322"/>
    </location>
</feature>